<dbReference type="SUPFAM" id="SSF51126">
    <property type="entry name" value="Pectin lyase-like"/>
    <property type="match status" value="1"/>
</dbReference>
<dbReference type="Proteomes" id="UP000697710">
    <property type="component" value="Unassembled WGS sequence"/>
</dbReference>
<dbReference type="Gene3D" id="1.10.1330.10">
    <property type="entry name" value="Dockerin domain"/>
    <property type="match status" value="1"/>
</dbReference>
<dbReference type="InterPro" id="IPR011050">
    <property type="entry name" value="Pectin_lyase_fold/virulence"/>
</dbReference>
<dbReference type="InterPro" id="IPR036439">
    <property type="entry name" value="Dockerin_dom_sf"/>
</dbReference>
<evidence type="ECO:0000313" key="4">
    <source>
        <dbReference type="EMBL" id="MCA9728182.1"/>
    </source>
</evidence>
<dbReference type="CDD" id="cd08547">
    <property type="entry name" value="Type_II_cohesin"/>
    <property type="match status" value="1"/>
</dbReference>
<dbReference type="Gene3D" id="2.60.40.4070">
    <property type="match status" value="1"/>
</dbReference>
<name>A0A956M102_UNCEI</name>
<reference evidence="4" key="1">
    <citation type="submission" date="2020-04" db="EMBL/GenBank/DDBJ databases">
        <authorList>
            <person name="Zhang T."/>
        </authorList>
    </citation>
    <scope>NUCLEOTIDE SEQUENCE</scope>
    <source>
        <strain evidence="4">HKST-UBA01</strain>
    </source>
</reference>
<dbReference type="SUPFAM" id="SSF49384">
    <property type="entry name" value="Carbohydrate-binding domain"/>
    <property type="match status" value="1"/>
</dbReference>
<dbReference type="Pfam" id="PF13860">
    <property type="entry name" value="FlgD_ig"/>
    <property type="match status" value="1"/>
</dbReference>
<dbReference type="Pfam" id="PF13229">
    <property type="entry name" value="Beta_helix"/>
    <property type="match status" value="1"/>
</dbReference>
<organism evidence="4 5">
    <name type="scientific">Eiseniibacteriota bacterium</name>
    <dbReference type="NCBI Taxonomy" id="2212470"/>
    <lineage>
        <taxon>Bacteria</taxon>
        <taxon>Candidatus Eiseniibacteriota</taxon>
    </lineage>
</organism>
<evidence type="ECO:0000259" key="1">
    <source>
        <dbReference type="Pfam" id="PF00963"/>
    </source>
</evidence>
<dbReference type="EMBL" id="JAGQHR010000318">
    <property type="protein sequence ID" value="MCA9728182.1"/>
    <property type="molecule type" value="Genomic_DNA"/>
</dbReference>
<dbReference type="InterPro" id="IPR025965">
    <property type="entry name" value="FlgD/Vpr_Ig-like"/>
</dbReference>
<proteinExistence type="predicted"/>
<dbReference type="InterPro" id="IPR012334">
    <property type="entry name" value="Pectin_lyas_fold"/>
</dbReference>
<dbReference type="Pfam" id="PF00963">
    <property type="entry name" value="Cohesin"/>
    <property type="match status" value="1"/>
</dbReference>
<comment type="caution">
    <text evidence="4">The sequence shown here is derived from an EMBL/GenBank/DDBJ whole genome shotgun (WGS) entry which is preliminary data.</text>
</comment>
<accession>A0A956M102</accession>
<dbReference type="AlphaFoldDB" id="A0A956M102"/>
<dbReference type="GO" id="GO:0030246">
    <property type="term" value="F:carbohydrate binding"/>
    <property type="evidence" value="ECO:0007669"/>
    <property type="project" value="InterPro"/>
</dbReference>
<protein>
    <recommendedName>
        <fullName evidence="6">FlgD Ig-like domain-containing protein</fullName>
    </recommendedName>
</protein>
<evidence type="ECO:0000259" key="3">
    <source>
        <dbReference type="Pfam" id="PF13860"/>
    </source>
</evidence>
<sequence length="753" mass="77771">GGAIQCVGTSPTFSGMIFRQNVATRGAAVACLDAAHPSLFGCQFLENRPDYGGTVYCESGSSPTIEDGAFLGNDAFLGACIFLNVGCSPAVTRCLFMNNTGDIGVGIYMRNGSSPTVTECVFVENTTASAGDVVNIINSSAPMFTSCTFAQNDARSGSVVSVGFTSSPFFFNTIIAHSTGGAAFDCGTAPGVTIQCCDLYGNPGGDWTECIAGRLGLDGNFSDDPLFCNPSTSDYTLADNSPCAPGNNPECGLVGALGVGCASSCTIDLTPTRIVTYYPCDGSFPVDLEVNDVVDLASFTACAGFDPAHVGFDHVEIDPAFLGSTGRSVDPLVPVPCSPSCEAAGIEVGATTTGAQPGASGSGLLATLYWNRTTEAAASQDELCLDHWDFRNSTGEAIPVSFAPGVDLVHRSFCYGDFNDNGDVSILDIMQVAPRWGSSSGQPDYSELYDVNLIAPGNYCASVPDGVIDIVDVQSVASRWGQGCPTGAPLERPEVAQTTGSRAGTRLRIVPEVLALTGDVGESGVVSLEIEDAFPAGAFQVTLAFDPAIIQVESVEPGTFLEGTGRSVNPLAPQIDNENGTLTLGAWSIGDAPGAEGAGVLADVTFRIVSCPGETPLAIADAVLTDVSGWPIAIAATVSGTVTTECRVPTSSPEGSLPARFALLPSRPNPFDRSTVIGFSVPASADGAAVDLRIVDASGRSIRHLPHAVAGAGLHEVVWDGRDDGGTAVPSGIYFVRATLGETVFHRRMQLIR</sequence>
<dbReference type="Gene3D" id="2.60.40.680">
    <property type="match status" value="1"/>
</dbReference>
<evidence type="ECO:0000259" key="2">
    <source>
        <dbReference type="Pfam" id="PF13229"/>
    </source>
</evidence>
<reference evidence="4" key="2">
    <citation type="journal article" date="2021" name="Microbiome">
        <title>Successional dynamics and alternative stable states in a saline activated sludge microbial community over 9 years.</title>
        <authorList>
            <person name="Wang Y."/>
            <person name="Ye J."/>
            <person name="Ju F."/>
            <person name="Liu L."/>
            <person name="Boyd J.A."/>
            <person name="Deng Y."/>
            <person name="Parks D.H."/>
            <person name="Jiang X."/>
            <person name="Yin X."/>
            <person name="Woodcroft B.J."/>
            <person name="Tyson G.W."/>
            <person name="Hugenholtz P."/>
            <person name="Polz M.F."/>
            <person name="Zhang T."/>
        </authorList>
    </citation>
    <scope>NUCLEOTIDE SEQUENCE</scope>
    <source>
        <strain evidence="4">HKST-UBA01</strain>
    </source>
</reference>
<feature type="domain" description="FlgD/Vpr Ig-like" evidence="3">
    <location>
        <begin position="673"/>
        <end position="739"/>
    </location>
</feature>
<dbReference type="InterPro" id="IPR002102">
    <property type="entry name" value="Cohesin_dom"/>
</dbReference>
<evidence type="ECO:0000313" key="5">
    <source>
        <dbReference type="Proteomes" id="UP000697710"/>
    </source>
</evidence>
<dbReference type="Gene3D" id="2.160.20.10">
    <property type="entry name" value="Single-stranded right-handed beta-helix, Pectin lyase-like"/>
    <property type="match status" value="1"/>
</dbReference>
<dbReference type="InterPro" id="IPR039448">
    <property type="entry name" value="Beta_helix"/>
</dbReference>
<dbReference type="GO" id="GO:0000272">
    <property type="term" value="P:polysaccharide catabolic process"/>
    <property type="evidence" value="ECO:0007669"/>
    <property type="project" value="InterPro"/>
</dbReference>
<dbReference type="InterPro" id="IPR008965">
    <property type="entry name" value="CBM2/CBM3_carb-bd_dom_sf"/>
</dbReference>
<feature type="domain" description="Cohesin" evidence="1">
    <location>
        <begin position="517"/>
        <end position="642"/>
    </location>
</feature>
<feature type="non-terminal residue" evidence="4">
    <location>
        <position position="1"/>
    </location>
</feature>
<evidence type="ECO:0008006" key="6">
    <source>
        <dbReference type="Google" id="ProtNLM"/>
    </source>
</evidence>
<feature type="domain" description="Right handed beta helix" evidence="2">
    <location>
        <begin position="14"/>
        <end position="122"/>
    </location>
</feature>
<gene>
    <name evidence="4" type="ORF">KC729_10895</name>
</gene>